<dbReference type="AlphaFoldDB" id="A0AAV7IKA7"/>
<keyword evidence="6" id="KW-0460">Magnesium</keyword>
<dbReference type="InterPro" id="IPR036397">
    <property type="entry name" value="RNaseH_sf"/>
</dbReference>
<dbReference type="GO" id="GO:0046872">
    <property type="term" value="F:metal ion binding"/>
    <property type="evidence" value="ECO:0007669"/>
    <property type="project" value="UniProtKB-KW"/>
</dbReference>
<keyword evidence="4" id="KW-0378">Hydrolase</keyword>
<keyword evidence="2" id="KW-0540">Nuclease</keyword>
<dbReference type="InterPro" id="IPR048519">
    <property type="entry name" value="Gfd2/YDR514C-like_C"/>
</dbReference>
<comment type="caution">
    <text evidence="8">The sequence shown here is derived from an EMBL/GenBank/DDBJ whole genome shotgun (WGS) entry which is preliminary data.</text>
</comment>
<dbReference type="PANTHER" id="PTHR13058:SF19">
    <property type="entry name" value="LD40940P"/>
    <property type="match status" value="1"/>
</dbReference>
<dbReference type="EMBL" id="JAHXZJ010001492">
    <property type="protein sequence ID" value="KAH0552575.1"/>
    <property type="molecule type" value="Genomic_DNA"/>
</dbReference>
<name>A0AAV7IKA7_COTGL</name>
<dbReference type="GO" id="GO:0006308">
    <property type="term" value="P:DNA catabolic process"/>
    <property type="evidence" value="ECO:0007669"/>
    <property type="project" value="TreeGrafter"/>
</dbReference>
<dbReference type="GO" id="GO:0005737">
    <property type="term" value="C:cytoplasm"/>
    <property type="evidence" value="ECO:0007669"/>
    <property type="project" value="TreeGrafter"/>
</dbReference>
<gene>
    <name evidence="8" type="ORF">KQX54_012878</name>
</gene>
<protein>
    <recommendedName>
        <fullName evidence="7">Gfd2/YDR514C-like C-terminal domain-containing protein</fullName>
    </recommendedName>
</protein>
<dbReference type="InterPro" id="IPR040393">
    <property type="entry name" value="TREX1/2"/>
</dbReference>
<evidence type="ECO:0000256" key="6">
    <source>
        <dbReference type="ARBA" id="ARBA00022842"/>
    </source>
</evidence>
<comment type="cofactor">
    <cofactor evidence="1">
        <name>Mg(2+)</name>
        <dbReference type="ChEBI" id="CHEBI:18420"/>
    </cofactor>
</comment>
<dbReference type="Pfam" id="PF21762">
    <property type="entry name" value="DEDDh_C"/>
    <property type="match status" value="1"/>
</dbReference>
<dbReference type="PANTHER" id="PTHR13058">
    <property type="entry name" value="THREE PRIME REPAIR EXONUCLEASE 1, 2"/>
    <property type="match status" value="1"/>
</dbReference>
<keyword evidence="9" id="KW-1185">Reference proteome</keyword>
<accession>A0AAV7IKA7</accession>
<evidence type="ECO:0000259" key="7">
    <source>
        <dbReference type="Pfam" id="PF21762"/>
    </source>
</evidence>
<evidence type="ECO:0000256" key="4">
    <source>
        <dbReference type="ARBA" id="ARBA00022801"/>
    </source>
</evidence>
<evidence type="ECO:0000313" key="9">
    <source>
        <dbReference type="Proteomes" id="UP000826195"/>
    </source>
</evidence>
<dbReference type="GO" id="GO:0003676">
    <property type="term" value="F:nucleic acid binding"/>
    <property type="evidence" value="ECO:0007669"/>
    <property type="project" value="InterPro"/>
</dbReference>
<evidence type="ECO:0000256" key="5">
    <source>
        <dbReference type="ARBA" id="ARBA00022839"/>
    </source>
</evidence>
<feature type="domain" description="Gfd2/YDR514C-like C-terminal" evidence="7">
    <location>
        <begin position="14"/>
        <end position="126"/>
    </location>
</feature>
<dbReference type="Proteomes" id="UP000826195">
    <property type="component" value="Unassembled WGS sequence"/>
</dbReference>
<keyword evidence="3" id="KW-0479">Metal-binding</keyword>
<proteinExistence type="predicted"/>
<evidence type="ECO:0000313" key="8">
    <source>
        <dbReference type="EMBL" id="KAH0552575.1"/>
    </source>
</evidence>
<dbReference type="InterPro" id="IPR012337">
    <property type="entry name" value="RNaseH-like_sf"/>
</dbReference>
<organism evidence="8 9">
    <name type="scientific">Cotesia glomerata</name>
    <name type="common">Lepidopteran parasitic wasp</name>
    <name type="synonym">Apanteles glomeratus</name>
    <dbReference type="NCBI Taxonomy" id="32391"/>
    <lineage>
        <taxon>Eukaryota</taxon>
        <taxon>Metazoa</taxon>
        <taxon>Ecdysozoa</taxon>
        <taxon>Arthropoda</taxon>
        <taxon>Hexapoda</taxon>
        <taxon>Insecta</taxon>
        <taxon>Pterygota</taxon>
        <taxon>Neoptera</taxon>
        <taxon>Endopterygota</taxon>
        <taxon>Hymenoptera</taxon>
        <taxon>Apocrita</taxon>
        <taxon>Ichneumonoidea</taxon>
        <taxon>Braconidae</taxon>
        <taxon>Microgastrinae</taxon>
        <taxon>Cotesia</taxon>
    </lineage>
</organism>
<dbReference type="GO" id="GO:0008296">
    <property type="term" value="F:3'-5'-DNA exonuclease activity"/>
    <property type="evidence" value="ECO:0007669"/>
    <property type="project" value="TreeGrafter"/>
</dbReference>
<sequence>MRTIDSKTFEKYENEMGTAVEEIAKETSEANGLTNVRGELMLNVVLVAHKCKFDAPILINSVKKITMTDDFEYVVVDFPDTLPLIKSVTNRKKKGECTLTGLASWLQISTESAHNAVNDALMLVKIIQNLKIKTKQLIDRSITWTDKIASVCNAEKSATQLKTLDKLGTCISSDIKKNC</sequence>
<evidence type="ECO:0000256" key="3">
    <source>
        <dbReference type="ARBA" id="ARBA00022723"/>
    </source>
</evidence>
<evidence type="ECO:0000256" key="1">
    <source>
        <dbReference type="ARBA" id="ARBA00001946"/>
    </source>
</evidence>
<dbReference type="Gene3D" id="3.30.420.10">
    <property type="entry name" value="Ribonuclease H-like superfamily/Ribonuclease H"/>
    <property type="match status" value="1"/>
</dbReference>
<keyword evidence="5" id="KW-0269">Exonuclease</keyword>
<evidence type="ECO:0000256" key="2">
    <source>
        <dbReference type="ARBA" id="ARBA00022722"/>
    </source>
</evidence>
<dbReference type="SUPFAM" id="SSF53098">
    <property type="entry name" value="Ribonuclease H-like"/>
    <property type="match status" value="1"/>
</dbReference>
<reference evidence="8 9" key="1">
    <citation type="journal article" date="2021" name="J. Hered.">
        <title>A chromosome-level genome assembly of the parasitoid wasp, Cotesia glomerata (Hymenoptera: Braconidae).</title>
        <authorList>
            <person name="Pinto B.J."/>
            <person name="Weis J.J."/>
            <person name="Gamble T."/>
            <person name="Ode P.J."/>
            <person name="Paul R."/>
            <person name="Zaspel J.M."/>
        </authorList>
    </citation>
    <scope>NUCLEOTIDE SEQUENCE [LARGE SCALE GENOMIC DNA]</scope>
    <source>
        <strain evidence="8">CgM1</strain>
    </source>
</reference>